<dbReference type="Pfam" id="PF02518">
    <property type="entry name" value="HATPase_c"/>
    <property type="match status" value="1"/>
</dbReference>
<dbReference type="EC" id="2.7.13.3" evidence="2"/>
<evidence type="ECO:0000256" key="2">
    <source>
        <dbReference type="ARBA" id="ARBA00012438"/>
    </source>
</evidence>
<feature type="region of interest" description="Disordered" evidence="4">
    <location>
        <begin position="410"/>
        <end position="439"/>
    </location>
</feature>
<feature type="compositionally biased region" description="Basic and acidic residues" evidence="4">
    <location>
        <begin position="430"/>
        <end position="439"/>
    </location>
</feature>
<dbReference type="SUPFAM" id="SSF55874">
    <property type="entry name" value="ATPase domain of HSP90 chaperone/DNA topoisomerase II/histidine kinase"/>
    <property type="match status" value="1"/>
</dbReference>
<evidence type="ECO:0000256" key="4">
    <source>
        <dbReference type="SAM" id="MobiDB-lite"/>
    </source>
</evidence>
<dbReference type="InterPro" id="IPR003594">
    <property type="entry name" value="HATPase_dom"/>
</dbReference>
<dbReference type="PANTHER" id="PTHR43065">
    <property type="entry name" value="SENSOR HISTIDINE KINASE"/>
    <property type="match status" value="1"/>
</dbReference>
<dbReference type="Gene3D" id="1.10.287.130">
    <property type="match status" value="1"/>
</dbReference>
<dbReference type="OrthoDB" id="7325042at2"/>
<dbReference type="AlphaFoldDB" id="A0A255XSH0"/>
<feature type="compositionally biased region" description="Basic and acidic residues" evidence="4">
    <location>
        <begin position="411"/>
        <end position="420"/>
    </location>
</feature>
<dbReference type="InterPro" id="IPR036097">
    <property type="entry name" value="HisK_dim/P_sf"/>
</dbReference>
<dbReference type="Gene3D" id="3.30.565.10">
    <property type="entry name" value="Histidine kinase-like ATPase, C-terminal domain"/>
    <property type="match status" value="1"/>
</dbReference>
<evidence type="ECO:0000313" key="7">
    <source>
        <dbReference type="Proteomes" id="UP000216361"/>
    </source>
</evidence>
<dbReference type="PANTHER" id="PTHR43065:SF42">
    <property type="entry name" value="TWO-COMPONENT SENSOR PPRA"/>
    <property type="match status" value="1"/>
</dbReference>
<dbReference type="EMBL" id="NOXS01000031">
    <property type="protein sequence ID" value="OYQ19314.1"/>
    <property type="molecule type" value="Genomic_DNA"/>
</dbReference>
<protein>
    <recommendedName>
        <fullName evidence="2">histidine kinase</fullName>
        <ecNumber evidence="2">2.7.13.3</ecNumber>
    </recommendedName>
</protein>
<dbReference type="RefSeq" id="WP_094408418.1">
    <property type="nucleotide sequence ID" value="NZ_BMJZ01000004.1"/>
</dbReference>
<keyword evidence="3" id="KW-0597">Phosphoprotein</keyword>
<evidence type="ECO:0000259" key="5">
    <source>
        <dbReference type="PROSITE" id="PS50109"/>
    </source>
</evidence>
<evidence type="ECO:0000256" key="3">
    <source>
        <dbReference type="ARBA" id="ARBA00022553"/>
    </source>
</evidence>
<dbReference type="SUPFAM" id="SSF47384">
    <property type="entry name" value="Homodimeric domain of signal transducing histidine kinase"/>
    <property type="match status" value="1"/>
</dbReference>
<reference evidence="6 7" key="1">
    <citation type="submission" date="2017-07" db="EMBL/GenBank/DDBJ databases">
        <title>Elstera cyanobacteriorum sp. nov., a novel bacterium isolated from cyanobacterial aggregates in a eutrophic lake.</title>
        <authorList>
            <person name="Cai H."/>
        </authorList>
    </citation>
    <scope>NUCLEOTIDE SEQUENCE [LARGE SCALE GENOMIC DNA]</scope>
    <source>
        <strain evidence="6 7">TH019</strain>
    </source>
</reference>
<dbReference type="Proteomes" id="UP000216361">
    <property type="component" value="Unassembled WGS sequence"/>
</dbReference>
<proteinExistence type="predicted"/>
<dbReference type="CDD" id="cd00075">
    <property type="entry name" value="HATPase"/>
    <property type="match status" value="1"/>
</dbReference>
<dbReference type="PROSITE" id="PS50109">
    <property type="entry name" value="HIS_KIN"/>
    <property type="match status" value="1"/>
</dbReference>
<dbReference type="InterPro" id="IPR004358">
    <property type="entry name" value="Sig_transdc_His_kin-like_C"/>
</dbReference>
<comment type="caution">
    <text evidence="6">The sequence shown here is derived from an EMBL/GenBank/DDBJ whole genome shotgun (WGS) entry which is preliminary data.</text>
</comment>
<accession>A0A255XSH0</accession>
<organism evidence="6 7">
    <name type="scientific">Elstera cyanobacteriorum</name>
    <dbReference type="NCBI Taxonomy" id="2022747"/>
    <lineage>
        <taxon>Bacteria</taxon>
        <taxon>Pseudomonadati</taxon>
        <taxon>Pseudomonadota</taxon>
        <taxon>Alphaproteobacteria</taxon>
        <taxon>Rhodospirillales</taxon>
        <taxon>Rhodospirillaceae</taxon>
        <taxon>Elstera</taxon>
    </lineage>
</organism>
<sequence>MSVATSLPPPSDSGTAPPPMADTWCLDRVSRSLEGLSAKLPCTAALLKFDGLPDVWALPVLLARKPIGLLSRSAARANLQEMVGTAMDPRPLILPHDMPLETVSRMVAERYPRALTYGVITTDPATGHYSGFVPGIDLLRGTLEQFESTLSFLRAAQGDLVQAEKFASLGQLVAGIAHEINTPLGIGLTAATHLTERARGFQGLVDGGGLKRSDLSSFLQTVAEGAEIITANLGRAAELVHSFKQVAADQTSAVRRSFSVGQLIEDLISSLSPRLRKAAQKVQFTCLRDAEMDSFPGPLGQVITNLILNALTHAYDETRRDGMVEIAVESKGGNVIIGIKDDGCGIPPSHLPRIFDPFFTTKRGKGGTGLGLHLVYNIVTQTLGGRIGCTSAVDVGTAFTLILPLTAPDRAQTDRPKDASAEFEALGSDAGRDVGEGDD</sequence>
<name>A0A255XSH0_9PROT</name>
<keyword evidence="7" id="KW-1185">Reference proteome</keyword>
<dbReference type="InterPro" id="IPR005467">
    <property type="entry name" value="His_kinase_dom"/>
</dbReference>
<evidence type="ECO:0000313" key="6">
    <source>
        <dbReference type="EMBL" id="OYQ19314.1"/>
    </source>
</evidence>
<gene>
    <name evidence="6" type="ORF">CHR90_07725</name>
</gene>
<comment type="catalytic activity">
    <reaction evidence="1">
        <text>ATP + protein L-histidine = ADP + protein N-phospho-L-histidine.</text>
        <dbReference type="EC" id="2.7.13.3"/>
    </reaction>
</comment>
<dbReference type="PRINTS" id="PR00344">
    <property type="entry name" value="BCTRLSENSOR"/>
</dbReference>
<dbReference type="InterPro" id="IPR003661">
    <property type="entry name" value="HisK_dim/P_dom"/>
</dbReference>
<dbReference type="InterPro" id="IPR036890">
    <property type="entry name" value="HATPase_C_sf"/>
</dbReference>
<evidence type="ECO:0000256" key="1">
    <source>
        <dbReference type="ARBA" id="ARBA00000085"/>
    </source>
</evidence>
<feature type="domain" description="Histidine kinase" evidence="5">
    <location>
        <begin position="175"/>
        <end position="407"/>
    </location>
</feature>
<dbReference type="SMART" id="SM00387">
    <property type="entry name" value="HATPase_c"/>
    <property type="match status" value="1"/>
</dbReference>
<dbReference type="GO" id="GO:0000155">
    <property type="term" value="F:phosphorelay sensor kinase activity"/>
    <property type="evidence" value="ECO:0007669"/>
    <property type="project" value="InterPro"/>
</dbReference>
<dbReference type="CDD" id="cd00082">
    <property type="entry name" value="HisKA"/>
    <property type="match status" value="1"/>
</dbReference>